<proteinExistence type="predicted"/>
<sequence length="137" mass="15218">MGQVIPAALKYALEEDVELRRGLPRDYLRYMGSVHSDQKLPERQAFVERLHGLLDRMFQHLPVDAATDQLGKQYAHDALPPVLTTGTALLPSPFCCSIPPHLARIKVCEVKLLSSKLADDKPIPGMEKVLSFKLACA</sequence>
<dbReference type="Gene3D" id="1.10.10.1500">
    <property type="entry name" value="JmjC domain-containing ribosomal oxygenase (ROX), dimer domain"/>
    <property type="match status" value="1"/>
</dbReference>
<comment type="caution">
    <text evidence="1">The sequence shown here is derived from an EMBL/GenBank/DDBJ whole genome shotgun (WGS) entry which is preliminary data.</text>
</comment>
<gene>
    <name evidence="1" type="ORF">PR048_029883</name>
</gene>
<reference evidence="1 2" key="1">
    <citation type="submission" date="2023-02" db="EMBL/GenBank/DDBJ databases">
        <title>LHISI_Scaffold_Assembly.</title>
        <authorList>
            <person name="Stuart O.P."/>
            <person name="Cleave R."/>
            <person name="Magrath M.J.L."/>
            <person name="Mikheyev A.S."/>
        </authorList>
    </citation>
    <scope>NUCLEOTIDE SEQUENCE [LARGE SCALE GENOMIC DNA]</scope>
    <source>
        <strain evidence="1">Daus_M_001</strain>
        <tissue evidence="1">Leg muscle</tissue>
    </source>
</reference>
<accession>A0ABQ9G8A2</accession>
<dbReference type="EMBL" id="JARBHB010000014">
    <property type="protein sequence ID" value="KAJ8868367.1"/>
    <property type="molecule type" value="Genomic_DNA"/>
</dbReference>
<organism evidence="1 2">
    <name type="scientific">Dryococelus australis</name>
    <dbReference type="NCBI Taxonomy" id="614101"/>
    <lineage>
        <taxon>Eukaryota</taxon>
        <taxon>Metazoa</taxon>
        <taxon>Ecdysozoa</taxon>
        <taxon>Arthropoda</taxon>
        <taxon>Hexapoda</taxon>
        <taxon>Insecta</taxon>
        <taxon>Pterygota</taxon>
        <taxon>Neoptera</taxon>
        <taxon>Polyneoptera</taxon>
        <taxon>Phasmatodea</taxon>
        <taxon>Verophasmatodea</taxon>
        <taxon>Anareolatae</taxon>
        <taxon>Phasmatidae</taxon>
        <taxon>Eurycanthinae</taxon>
        <taxon>Dryococelus</taxon>
    </lineage>
</organism>
<protein>
    <submittedName>
        <fullName evidence="1">Uncharacterized protein</fullName>
    </submittedName>
</protein>
<evidence type="ECO:0000313" key="1">
    <source>
        <dbReference type="EMBL" id="KAJ8868367.1"/>
    </source>
</evidence>
<keyword evidence="2" id="KW-1185">Reference proteome</keyword>
<evidence type="ECO:0000313" key="2">
    <source>
        <dbReference type="Proteomes" id="UP001159363"/>
    </source>
</evidence>
<dbReference type="Proteomes" id="UP001159363">
    <property type="component" value="Chromosome 13"/>
</dbReference>
<name>A0ABQ9G8A2_9NEOP</name>